<keyword evidence="2" id="KW-1133">Transmembrane helix</keyword>
<keyword evidence="2" id="KW-0472">Membrane</keyword>
<sequence>MTAATTGTERAVPPPPPVPDRRLLITGGLSAACVVLFLSLFIASHLTRTGDQRETVHPGDFDRVEVSASGPVTVRAEPGAESVRARWELSWSLFEPRVVQEEDGGTLRLSVSCPGLPGRGCGSAVTLVVPREAAVRVSASGAVQVSGVAGGVEVAGEDGAVEVSDSPGPVWISTRDGSVTGTALTGATDVSTRNGDVALRFAAAPPEVRAATRDGAVDLVLPEPPEGYALHIDRRDGAADVGLASRAGSERTVTVSTRDGPVRVRPAGNS</sequence>
<evidence type="ECO:0000256" key="1">
    <source>
        <dbReference type="SAM" id="MobiDB-lite"/>
    </source>
</evidence>
<evidence type="ECO:0000259" key="3">
    <source>
        <dbReference type="Pfam" id="PF13349"/>
    </source>
</evidence>
<dbReference type="InterPro" id="IPR025164">
    <property type="entry name" value="Toastrack_DUF4097"/>
</dbReference>
<organism evidence="4 5">
    <name type="scientific">Streptomyces harbinensis</name>
    <dbReference type="NCBI Taxonomy" id="1176198"/>
    <lineage>
        <taxon>Bacteria</taxon>
        <taxon>Bacillati</taxon>
        <taxon>Actinomycetota</taxon>
        <taxon>Actinomycetes</taxon>
        <taxon>Kitasatosporales</taxon>
        <taxon>Streptomycetaceae</taxon>
        <taxon>Streptomyces</taxon>
    </lineage>
</organism>
<name>A0A1I6R047_9ACTN</name>
<evidence type="ECO:0000313" key="5">
    <source>
        <dbReference type="Proteomes" id="UP000198873"/>
    </source>
</evidence>
<dbReference type="Pfam" id="PF13349">
    <property type="entry name" value="DUF4097"/>
    <property type="match status" value="1"/>
</dbReference>
<accession>A0A1I6R047</accession>
<keyword evidence="5" id="KW-1185">Reference proteome</keyword>
<dbReference type="STRING" id="1176198.SAMN05444716_102587"/>
<dbReference type="AlphaFoldDB" id="A0A1I6R047"/>
<reference evidence="5" key="1">
    <citation type="submission" date="2016-10" db="EMBL/GenBank/DDBJ databases">
        <authorList>
            <person name="Varghese N."/>
            <person name="Submissions S."/>
        </authorList>
    </citation>
    <scope>NUCLEOTIDE SEQUENCE [LARGE SCALE GENOMIC DNA]</scope>
    <source>
        <strain evidence="5">CGMCC 4.7047</strain>
    </source>
</reference>
<dbReference type="RefSeq" id="WP_093842496.1">
    <property type="nucleotide sequence ID" value="NZ_FPAB01000002.1"/>
</dbReference>
<gene>
    <name evidence="4" type="ORF">SAMN05444716_102587</name>
</gene>
<evidence type="ECO:0000313" key="4">
    <source>
        <dbReference type="EMBL" id="SFS58079.1"/>
    </source>
</evidence>
<feature type="domain" description="DUF4097" evidence="3">
    <location>
        <begin position="138"/>
        <end position="260"/>
    </location>
</feature>
<protein>
    <recommendedName>
        <fullName evidence="3">DUF4097 domain-containing protein</fullName>
    </recommendedName>
</protein>
<feature type="region of interest" description="Disordered" evidence="1">
    <location>
        <begin position="249"/>
        <end position="270"/>
    </location>
</feature>
<proteinExistence type="predicted"/>
<evidence type="ECO:0000256" key="2">
    <source>
        <dbReference type="SAM" id="Phobius"/>
    </source>
</evidence>
<feature type="transmembrane region" description="Helical" evidence="2">
    <location>
        <begin position="23"/>
        <end position="43"/>
    </location>
</feature>
<keyword evidence="2" id="KW-0812">Transmembrane</keyword>
<dbReference type="EMBL" id="FPAB01000002">
    <property type="protein sequence ID" value="SFS58079.1"/>
    <property type="molecule type" value="Genomic_DNA"/>
</dbReference>
<dbReference type="Proteomes" id="UP000198873">
    <property type="component" value="Unassembled WGS sequence"/>
</dbReference>